<evidence type="ECO:0000256" key="1">
    <source>
        <dbReference type="PROSITE-ProRule" id="PRU00723"/>
    </source>
</evidence>
<feature type="zinc finger region" description="C3H1-type" evidence="1">
    <location>
        <begin position="339"/>
        <end position="367"/>
    </location>
</feature>
<reference evidence="4 5" key="1">
    <citation type="submission" date="2016-02" db="EMBL/GenBank/DDBJ databases">
        <title>Genome analysis of coral dinoflagellate symbionts highlights evolutionary adaptations to a symbiotic lifestyle.</title>
        <authorList>
            <person name="Aranda M."/>
            <person name="Li Y."/>
            <person name="Liew Y.J."/>
            <person name="Baumgarten S."/>
            <person name="Simakov O."/>
            <person name="Wilson M."/>
            <person name="Piel J."/>
            <person name="Ashoor H."/>
            <person name="Bougouffa S."/>
            <person name="Bajic V.B."/>
            <person name="Ryu T."/>
            <person name="Ravasi T."/>
            <person name="Bayer T."/>
            <person name="Micklem G."/>
            <person name="Kim H."/>
            <person name="Bhak J."/>
            <person name="Lajeunesse T.C."/>
            <person name="Voolstra C.R."/>
        </authorList>
    </citation>
    <scope>NUCLEOTIDE SEQUENCE [LARGE SCALE GENOMIC DNA]</scope>
    <source>
        <strain evidence="4 5">CCMP2467</strain>
    </source>
</reference>
<dbReference type="AlphaFoldDB" id="A0A1Q9DST2"/>
<evidence type="ECO:0000313" key="4">
    <source>
        <dbReference type="EMBL" id="OLP98236.1"/>
    </source>
</evidence>
<feature type="compositionally biased region" description="Basic and acidic residues" evidence="2">
    <location>
        <begin position="120"/>
        <end position="143"/>
    </location>
</feature>
<keyword evidence="1" id="KW-0862">Zinc</keyword>
<feature type="region of interest" description="Disordered" evidence="2">
    <location>
        <begin position="223"/>
        <end position="253"/>
    </location>
</feature>
<dbReference type="InterPro" id="IPR000571">
    <property type="entry name" value="Znf_CCCH"/>
</dbReference>
<keyword evidence="1" id="KW-0863">Zinc-finger</keyword>
<dbReference type="GO" id="GO:0008270">
    <property type="term" value="F:zinc ion binding"/>
    <property type="evidence" value="ECO:0007669"/>
    <property type="project" value="UniProtKB-KW"/>
</dbReference>
<keyword evidence="5" id="KW-1185">Reference proteome</keyword>
<feature type="region of interest" description="Disordered" evidence="2">
    <location>
        <begin position="517"/>
        <end position="547"/>
    </location>
</feature>
<evidence type="ECO:0000259" key="3">
    <source>
        <dbReference type="PROSITE" id="PS50103"/>
    </source>
</evidence>
<feature type="compositionally biased region" description="Low complexity" evidence="2">
    <location>
        <begin position="532"/>
        <end position="541"/>
    </location>
</feature>
<comment type="caution">
    <text evidence="4">The sequence shown here is derived from an EMBL/GenBank/DDBJ whole genome shotgun (WGS) entry which is preliminary data.</text>
</comment>
<evidence type="ECO:0000313" key="5">
    <source>
        <dbReference type="Proteomes" id="UP000186817"/>
    </source>
</evidence>
<feature type="compositionally biased region" description="Low complexity" evidence="2">
    <location>
        <begin position="53"/>
        <end position="64"/>
    </location>
</feature>
<keyword evidence="1" id="KW-0479">Metal-binding</keyword>
<feature type="region of interest" description="Disordered" evidence="2">
    <location>
        <begin position="110"/>
        <end position="143"/>
    </location>
</feature>
<protein>
    <recommendedName>
        <fullName evidence="3">C3H1-type domain-containing protein</fullName>
    </recommendedName>
</protein>
<organism evidence="4 5">
    <name type="scientific">Symbiodinium microadriaticum</name>
    <name type="common">Dinoflagellate</name>
    <name type="synonym">Zooxanthella microadriatica</name>
    <dbReference type="NCBI Taxonomy" id="2951"/>
    <lineage>
        <taxon>Eukaryota</taxon>
        <taxon>Sar</taxon>
        <taxon>Alveolata</taxon>
        <taxon>Dinophyceae</taxon>
        <taxon>Suessiales</taxon>
        <taxon>Symbiodiniaceae</taxon>
        <taxon>Symbiodinium</taxon>
    </lineage>
</organism>
<dbReference type="PROSITE" id="PS50103">
    <property type="entry name" value="ZF_C3H1"/>
    <property type="match status" value="1"/>
</dbReference>
<name>A0A1Q9DST2_SYMMI</name>
<accession>A0A1Q9DST2</accession>
<sequence length="910" mass="102290">MGLQMLRLGGHACKGFVFGTAVCSIFEPGKIMEKQGKRPESQCMAEKPPEPDPNSSDLDNSPDSAEIIDWANPPAELLPRDKFKANQRSFKQQTVMLVSLTWQYSLSRSPQGLRPHRMATPKDRSEKTVRRGRETRAGMEGKVQQEKRCLAEAMGVLAQIDDITSNSQSLDYLAARAGYMKLTLGNKTWNNTFVAHVAACTMKGAREYRDNFNTYDMDPDSQKQLARANPVCRGHSSLGSRPPSAQRRTASRAKDGAMAQLDYRFTFIDVVECPLRRLRPRYDSLPPRLGTSSGIEADALWEQEQDAAYVKSLELQVRASPRLRAAPPRPSRGGWGHPEVCRRPCVLMQMGHCPKGEDCEYCHHPHETRPPKLDRHLRCQFLDLPRSEQLCILVRHLRQRAVDRQFLPEADAVLQAFEDEAKRQGCAVETGKARHRKLDRHLAKLKFGALASLATYQDTSSSFYWAVQRGAFLLEYLDLNPCPCSGFGSRSIRRCRRQEGQGLAGLEKRITELEASRRSLTPPRSFRGGDQSPRSPRSSVGSRDDSSSDLDIIVGGWVDAKRADAQQEVTNMFAAIQMTNAVKELWAPYSRTNFIKVQLVFPDEQAHISVRRLFQLRVIEKLKVMKFTSGVQGSTGNRIWATKSKSPEERARVRALVLTKEFLKALPGRNGTSPIPESDIEIVWNGRLFVHQHQFLGCMDRDGEPSSEDLILSDSRGNHMPWFVKATVFEAATGYFDVLTFAIDTPEILDKIRQRRLLSGREARDLGKEIVRLRAVAKNLWLTEVLDRSANGDFKAISYFRRRQAVLSSHQNYLVSAGGKDQAISDLKKHFRLKWCEPSVSNVSALDILHSLPRSLPTPQLITEEEVCEVLATCKSGKSCGDDGISYEFLQFFMQTECAGPGLTAVAYCS</sequence>
<dbReference type="OrthoDB" id="445672at2759"/>
<dbReference type="Proteomes" id="UP000186817">
    <property type="component" value="Unassembled WGS sequence"/>
</dbReference>
<dbReference type="EMBL" id="LSRX01000403">
    <property type="protein sequence ID" value="OLP98236.1"/>
    <property type="molecule type" value="Genomic_DNA"/>
</dbReference>
<feature type="domain" description="C3H1-type" evidence="3">
    <location>
        <begin position="339"/>
        <end position="367"/>
    </location>
</feature>
<feature type="region of interest" description="Disordered" evidence="2">
    <location>
        <begin position="33"/>
        <end position="67"/>
    </location>
</feature>
<gene>
    <name evidence="4" type="ORF">AK812_SmicGene19301</name>
</gene>
<proteinExistence type="predicted"/>
<evidence type="ECO:0000256" key="2">
    <source>
        <dbReference type="SAM" id="MobiDB-lite"/>
    </source>
</evidence>